<name>A0A2P2J7I3_RHIMU</name>
<dbReference type="AlphaFoldDB" id="A0A2P2J7I3"/>
<reference evidence="1" key="1">
    <citation type="submission" date="2018-02" db="EMBL/GenBank/DDBJ databases">
        <title>Rhizophora mucronata_Transcriptome.</title>
        <authorList>
            <person name="Meera S.P."/>
            <person name="Sreeshan A."/>
            <person name="Augustine A."/>
        </authorList>
    </citation>
    <scope>NUCLEOTIDE SEQUENCE</scope>
    <source>
        <tissue evidence="1">Leaf</tissue>
    </source>
</reference>
<evidence type="ECO:0000313" key="1">
    <source>
        <dbReference type="EMBL" id="MBW89446.1"/>
    </source>
</evidence>
<sequence length="30" mass="3479">MLVESLSRFASTILKFFSKFFQAHNSTEVI</sequence>
<dbReference type="EMBL" id="GGEC01008963">
    <property type="protein sequence ID" value="MBW89446.1"/>
    <property type="molecule type" value="Transcribed_RNA"/>
</dbReference>
<organism evidence="1">
    <name type="scientific">Rhizophora mucronata</name>
    <name type="common">Asiatic mangrove</name>
    <dbReference type="NCBI Taxonomy" id="61149"/>
    <lineage>
        <taxon>Eukaryota</taxon>
        <taxon>Viridiplantae</taxon>
        <taxon>Streptophyta</taxon>
        <taxon>Embryophyta</taxon>
        <taxon>Tracheophyta</taxon>
        <taxon>Spermatophyta</taxon>
        <taxon>Magnoliopsida</taxon>
        <taxon>eudicotyledons</taxon>
        <taxon>Gunneridae</taxon>
        <taxon>Pentapetalae</taxon>
        <taxon>rosids</taxon>
        <taxon>fabids</taxon>
        <taxon>Malpighiales</taxon>
        <taxon>Rhizophoraceae</taxon>
        <taxon>Rhizophora</taxon>
    </lineage>
</organism>
<proteinExistence type="predicted"/>
<accession>A0A2P2J7I3</accession>
<protein>
    <submittedName>
        <fullName evidence="1">Uncharacterized protein</fullName>
    </submittedName>
</protein>